<dbReference type="InterPro" id="IPR045079">
    <property type="entry name" value="Oxoprolinase-like"/>
</dbReference>
<dbReference type="AlphaFoldDB" id="A0AAU7ATW4"/>
<evidence type="ECO:0000313" key="3">
    <source>
        <dbReference type="EMBL" id="XAY05059.1"/>
    </source>
</evidence>
<dbReference type="GO" id="GO:0017168">
    <property type="term" value="F:5-oxoprolinase (ATP-hydrolyzing) activity"/>
    <property type="evidence" value="ECO:0007669"/>
    <property type="project" value="TreeGrafter"/>
</dbReference>
<dbReference type="PANTHER" id="PTHR11365:SF23">
    <property type="entry name" value="HYPOTHETICAL 5-OXOPROLINASE (EUROFUNG)-RELATED"/>
    <property type="match status" value="1"/>
</dbReference>
<name>A0AAU7ATW4_9ACTN</name>
<proteinExistence type="predicted"/>
<organism evidence="3">
    <name type="scientific">Paraconexibacter sp. AEG42_29</name>
    <dbReference type="NCBI Taxonomy" id="2997339"/>
    <lineage>
        <taxon>Bacteria</taxon>
        <taxon>Bacillati</taxon>
        <taxon>Actinomycetota</taxon>
        <taxon>Thermoleophilia</taxon>
        <taxon>Solirubrobacterales</taxon>
        <taxon>Paraconexibacteraceae</taxon>
        <taxon>Paraconexibacter</taxon>
    </lineage>
</organism>
<dbReference type="Pfam" id="PF08882">
    <property type="entry name" value="Acetone_carb_G"/>
    <property type="match status" value="1"/>
</dbReference>
<evidence type="ECO:0000259" key="2">
    <source>
        <dbReference type="Pfam" id="PF02538"/>
    </source>
</evidence>
<dbReference type="KEGG" id="parq:DSM112329_01901"/>
<dbReference type="PANTHER" id="PTHR11365">
    <property type="entry name" value="5-OXOPROLINASE RELATED"/>
    <property type="match status" value="1"/>
</dbReference>
<feature type="domain" description="Hydantoinase B/oxoprolinase" evidence="2">
    <location>
        <begin position="56"/>
        <end position="610"/>
    </location>
</feature>
<reference evidence="3" key="1">
    <citation type="submission" date="2022-12" db="EMBL/GenBank/DDBJ databases">
        <title>Paraconexibacter alkalitolerans sp. nov. and Baekduia alba sp. nov., isolated from soil and emended description of the genera Paraconexibacter (Chun et al., 2020) and Baekduia (An et al., 2020).</title>
        <authorList>
            <person name="Vieira S."/>
            <person name="Huber K.J."/>
            <person name="Geppert A."/>
            <person name="Wolf J."/>
            <person name="Neumann-Schaal M."/>
            <person name="Muesken M."/>
            <person name="Overmann J."/>
        </authorList>
    </citation>
    <scope>NUCLEOTIDE SEQUENCE</scope>
    <source>
        <strain evidence="3">AEG42_29</strain>
    </source>
</reference>
<sequence>MTALTSSDETHAIARVAGPPVPQMPWDGKLGPYRPADPLPISDKIALHRASDTDLDPITFEILSTKLWNINEEHADTIQRVSGSLIVVECYDFNTSITTELGESVLFAPYIQYFGGAAEYIVKYTLENRGDSPGIEPGDVFICNDALIAGSHAMDVGIYAPVFVDGEIFCWVFNAAHVRDTGGTAPGGFVLDGTDVYSDAPMLRAVKVADRNGIRADIEDTFMRFSRVPHLLALELRSQIVGVNRARLRIEETVAQYTAATVKATMNKLIDDAEQSIAARLRQVPDGRWTDVIHAGGAVPGDRTVHKIVLTVEKRGDELFFDNHGTDPEIGTINCGFGQWRSAIGCALVQLLAYDHRFCVAGALRRAHFDSYQGTITTISRDASFSSLHGAIVTISQAERILAKMLFPDPELRRSVGASSALSSAGYIIHFGLDQYGQQFATGVLDASAGGVGAFSFRDGIDQGGTTFWPKSEISDVETAEQAFPYLYLYRKAARNAGHGKYRGGNGIAFALAGHQTPLQLYTIINAAPGLPTQGGLFGGHWSSTTQFHGVAASDVEARFAAGELPATSGEIRSLAGDHADLRAKEINRSFSGSDVVEATLFGGGGYGDPLEREPAAVAGDVRDGLVRADLAESVYGVVLTDAGEADSHATSALRDARRAARLADGVKPDANRDDRSAATSVRLGEQLGAAFADDEVVYCCSACDSVLAPIDQNYKTFAVRIDSQLTDIDDQVFSDPALDTDAHVVYSMYACPSCGVALDNEIRIEGDAPVWDMRPDLASLTAAIHAAQAG</sequence>
<gene>
    <name evidence="3" type="ORF">DSM112329_01901</name>
</gene>
<dbReference type="Pfam" id="PF02538">
    <property type="entry name" value="Hydantoinase_B"/>
    <property type="match status" value="1"/>
</dbReference>
<dbReference type="InterPro" id="IPR003692">
    <property type="entry name" value="Hydantoinase_B"/>
</dbReference>
<dbReference type="GO" id="GO:0005829">
    <property type="term" value="C:cytosol"/>
    <property type="evidence" value="ECO:0007669"/>
    <property type="project" value="TreeGrafter"/>
</dbReference>
<dbReference type="RefSeq" id="WP_354701580.1">
    <property type="nucleotide sequence ID" value="NZ_CP114014.1"/>
</dbReference>
<dbReference type="GO" id="GO:0006749">
    <property type="term" value="P:glutathione metabolic process"/>
    <property type="evidence" value="ECO:0007669"/>
    <property type="project" value="TreeGrafter"/>
</dbReference>
<protein>
    <recommendedName>
        <fullName evidence="2">Hydantoinase B/oxoprolinase domain-containing protein</fullName>
    </recommendedName>
</protein>
<feature type="region of interest" description="Disordered" evidence="1">
    <location>
        <begin position="1"/>
        <end position="29"/>
    </location>
</feature>
<accession>A0AAU7ATW4</accession>
<evidence type="ECO:0000256" key="1">
    <source>
        <dbReference type="SAM" id="MobiDB-lite"/>
    </source>
</evidence>
<dbReference type="EMBL" id="CP114014">
    <property type="protein sequence ID" value="XAY05059.1"/>
    <property type="molecule type" value="Genomic_DNA"/>
</dbReference>
<dbReference type="InterPro" id="IPR016750">
    <property type="entry name" value="Aceto_COase_bsu/gsu"/>
</dbReference>